<dbReference type="EMBL" id="JAJNAY010000003">
    <property type="protein sequence ID" value="MCD1119138.1"/>
    <property type="molecule type" value="Genomic_DNA"/>
</dbReference>
<name>A0A9Q3V707_9FLAO</name>
<dbReference type="InterPro" id="IPR029060">
    <property type="entry name" value="PIN-like_dom_sf"/>
</dbReference>
<evidence type="ECO:0000313" key="3">
    <source>
        <dbReference type="Proteomes" id="UP001108025"/>
    </source>
</evidence>
<organism evidence="2 3">
    <name type="scientific">Chryseobacterium turcicum</name>
    <dbReference type="NCBI Taxonomy" id="2898076"/>
    <lineage>
        <taxon>Bacteria</taxon>
        <taxon>Pseudomonadati</taxon>
        <taxon>Bacteroidota</taxon>
        <taxon>Flavobacteriia</taxon>
        <taxon>Flavobacteriales</taxon>
        <taxon>Weeksellaceae</taxon>
        <taxon>Chryseobacterium group</taxon>
        <taxon>Chryseobacterium</taxon>
    </lineage>
</organism>
<gene>
    <name evidence="2" type="ORF">LO744_20040</name>
</gene>
<accession>A0A9Q3V707</accession>
<evidence type="ECO:0000259" key="1">
    <source>
        <dbReference type="SMART" id="SM00670"/>
    </source>
</evidence>
<dbReference type="Gene3D" id="3.40.50.1010">
    <property type="entry name" value="5'-nuclease"/>
    <property type="match status" value="1"/>
</dbReference>
<feature type="domain" description="PIN" evidence="1">
    <location>
        <begin position="253"/>
        <end position="365"/>
    </location>
</feature>
<evidence type="ECO:0000313" key="2">
    <source>
        <dbReference type="EMBL" id="MCD1119138.1"/>
    </source>
</evidence>
<keyword evidence="3" id="KW-1185">Reference proteome</keyword>
<dbReference type="SMART" id="SM00670">
    <property type="entry name" value="PINc"/>
    <property type="match status" value="1"/>
</dbReference>
<reference evidence="2" key="1">
    <citation type="submission" date="2021-11" db="EMBL/GenBank/DDBJ databases">
        <title>Description of novel Chryseobacterium species.</title>
        <authorList>
            <person name="Saticioglu I.B."/>
            <person name="Ay H."/>
            <person name="Altun S."/>
            <person name="Duman M."/>
        </authorList>
    </citation>
    <scope>NUCLEOTIDE SEQUENCE</scope>
    <source>
        <strain evidence="2">C-17</strain>
    </source>
</reference>
<sequence>MNANNHIEDICRKVPFFTPLYNARVRHYVIREHIINVYNQFERYFSNNFDESKKDWFRLFLLLHDIGKSVAFKKGNRENQIIDTIILIEQYKTELDLSGEKVGLYNALLKAGNLGKYMESKISLDDAYNTIVEQSNIVKLPPKQFLYLSSVYYQCDVASYTRDAGGIPFLEHLFEYQNGEKVYCEDTHLLKLSEVYAKKYSILSNKIHEYIQNHNNGEESTEVPGASQLKIIGKIDLSKFEKPKKEIRKDKENIYIIDTNVFIDCPEIITKIDKQYQIVLSAKVIDELDYLKISLTEEKKRNVQKALKLINEGLDKRNVKMNIADITLLPDDLNKKSPDNLILSVALKHLAENPILLTSDNGLQAKAKGFGVTTITLREFLKQTKY</sequence>
<dbReference type="SUPFAM" id="SSF88723">
    <property type="entry name" value="PIN domain-like"/>
    <property type="match status" value="1"/>
</dbReference>
<dbReference type="Proteomes" id="UP001108025">
    <property type="component" value="Unassembled WGS sequence"/>
</dbReference>
<dbReference type="Pfam" id="PF13638">
    <property type="entry name" value="PIN_4"/>
    <property type="match status" value="1"/>
</dbReference>
<dbReference type="RefSeq" id="WP_230672617.1">
    <property type="nucleotide sequence ID" value="NZ_JAJNAY010000003.1"/>
</dbReference>
<dbReference type="InterPro" id="IPR002716">
    <property type="entry name" value="PIN_dom"/>
</dbReference>
<proteinExistence type="predicted"/>
<protein>
    <submittedName>
        <fullName evidence="2">PIN domain-containing protein</fullName>
    </submittedName>
</protein>
<comment type="caution">
    <text evidence="2">The sequence shown here is derived from an EMBL/GenBank/DDBJ whole genome shotgun (WGS) entry which is preliminary data.</text>
</comment>
<dbReference type="AlphaFoldDB" id="A0A9Q3V707"/>